<dbReference type="GO" id="GO:0019934">
    <property type="term" value="P:cGMP-mediated signaling"/>
    <property type="evidence" value="ECO:0007669"/>
    <property type="project" value="TreeGrafter"/>
</dbReference>
<dbReference type="InterPro" id="IPR038158">
    <property type="entry name" value="H-NOX_domain_sf"/>
</dbReference>
<dbReference type="Proteomes" id="UP000035642">
    <property type="component" value="Unassembled WGS sequence"/>
</dbReference>
<organism evidence="2 3">
    <name type="scientific">Angiostrongylus cantonensis</name>
    <name type="common">Rat lungworm</name>
    <dbReference type="NCBI Taxonomy" id="6313"/>
    <lineage>
        <taxon>Eukaryota</taxon>
        <taxon>Metazoa</taxon>
        <taxon>Ecdysozoa</taxon>
        <taxon>Nematoda</taxon>
        <taxon>Chromadorea</taxon>
        <taxon>Rhabditida</taxon>
        <taxon>Rhabditina</taxon>
        <taxon>Rhabditomorpha</taxon>
        <taxon>Strongyloidea</taxon>
        <taxon>Metastrongylidae</taxon>
        <taxon>Angiostrongylus</taxon>
    </lineage>
</organism>
<dbReference type="GO" id="GO:0004383">
    <property type="term" value="F:guanylate cyclase activity"/>
    <property type="evidence" value="ECO:0007669"/>
    <property type="project" value="TreeGrafter"/>
</dbReference>
<sequence>MHYFIDQIAFKSEMRGPTFQCESVGDGSLRLHYFSHRQGLFPIVKGLVRQTAHVLFDINVVINFVERSQERRKGGLVEHVVFCVEPDEEHRPGKRLAHKFKRDTRALSSAVAGQQALSIFIDAAYHIDPLYSGPAACRESERLLPYVPLPHLLQQTDDC</sequence>
<accession>A0A0K0D2U2</accession>
<dbReference type="PANTHER" id="PTHR45655">
    <property type="entry name" value="GUANYLATE CYCLASE SOLUBLE SUBUNIT BETA-2"/>
    <property type="match status" value="1"/>
</dbReference>
<proteinExistence type="predicted"/>
<dbReference type="SUPFAM" id="SSF111126">
    <property type="entry name" value="Ligand-binding domain in the NO signalling and Golgi transport"/>
    <property type="match status" value="1"/>
</dbReference>
<dbReference type="GO" id="GO:0020037">
    <property type="term" value="F:heme binding"/>
    <property type="evidence" value="ECO:0007669"/>
    <property type="project" value="InterPro"/>
</dbReference>
<evidence type="ECO:0000259" key="1">
    <source>
        <dbReference type="Pfam" id="PF07700"/>
    </source>
</evidence>
<dbReference type="Gene3D" id="3.90.1520.10">
    <property type="entry name" value="H-NOX domain"/>
    <property type="match status" value="1"/>
</dbReference>
<dbReference type="STRING" id="6313.A0A0K0D2U2"/>
<feature type="domain" description="Heme NO-binding" evidence="1">
    <location>
        <begin position="2"/>
        <end position="62"/>
    </location>
</feature>
<dbReference type="Pfam" id="PF07700">
    <property type="entry name" value="HNOB"/>
    <property type="match status" value="1"/>
</dbReference>
<dbReference type="InterPro" id="IPR024096">
    <property type="entry name" value="NO_sig/Golgi_transp_ligand-bd"/>
</dbReference>
<keyword evidence="2" id="KW-1185">Reference proteome</keyword>
<dbReference type="GO" id="GO:0070482">
    <property type="term" value="P:response to oxygen levels"/>
    <property type="evidence" value="ECO:0007669"/>
    <property type="project" value="TreeGrafter"/>
</dbReference>
<name>A0A0K0D2U2_ANGCA</name>
<dbReference type="InterPro" id="IPR011644">
    <property type="entry name" value="Heme_NO-bd"/>
</dbReference>
<dbReference type="WBParaSite" id="ACAC_0000438701-mRNA-1">
    <property type="protein sequence ID" value="ACAC_0000438701-mRNA-1"/>
    <property type="gene ID" value="ACAC_0000438701"/>
</dbReference>
<dbReference type="AlphaFoldDB" id="A0A0K0D2U2"/>
<dbReference type="PANTHER" id="PTHR45655:SF1">
    <property type="entry name" value="SOLUBLE GUANYLATE CYCLASE GCY-37"/>
    <property type="match status" value="1"/>
</dbReference>
<reference evidence="3" key="2">
    <citation type="submission" date="2017-02" db="UniProtKB">
        <authorList>
            <consortium name="WormBaseParasite"/>
        </authorList>
    </citation>
    <scope>IDENTIFICATION</scope>
</reference>
<protein>
    <submittedName>
        <fullName evidence="3">HNOB domain-containing protein</fullName>
    </submittedName>
</protein>
<reference evidence="2" key="1">
    <citation type="submission" date="2012-09" db="EMBL/GenBank/DDBJ databases">
        <authorList>
            <person name="Martin A.A."/>
        </authorList>
    </citation>
    <scope>NUCLEOTIDE SEQUENCE</scope>
</reference>
<dbReference type="GO" id="GO:0008074">
    <property type="term" value="C:guanylate cyclase complex, soluble"/>
    <property type="evidence" value="ECO:0007669"/>
    <property type="project" value="TreeGrafter"/>
</dbReference>
<evidence type="ECO:0000313" key="3">
    <source>
        <dbReference type="WBParaSite" id="ACAC_0000438701-mRNA-1"/>
    </source>
</evidence>
<evidence type="ECO:0000313" key="2">
    <source>
        <dbReference type="Proteomes" id="UP000035642"/>
    </source>
</evidence>